<accession>T1EZP1</accession>
<evidence type="ECO:0000313" key="3">
    <source>
        <dbReference type="Proteomes" id="UP000015101"/>
    </source>
</evidence>
<gene>
    <name evidence="2" type="primary">20202041</name>
    <name evidence="1" type="ORF">HELRODRAFT_167690</name>
</gene>
<dbReference type="EMBL" id="KB095905">
    <property type="protein sequence ID" value="ESO09872.1"/>
    <property type="molecule type" value="Genomic_DNA"/>
</dbReference>
<dbReference type="HOGENOM" id="CLU_1338848_0_0_1"/>
<reference evidence="1 3" key="2">
    <citation type="journal article" date="2013" name="Nature">
        <title>Insights into bilaterian evolution from three spiralian genomes.</title>
        <authorList>
            <person name="Simakov O."/>
            <person name="Marletaz F."/>
            <person name="Cho S.J."/>
            <person name="Edsinger-Gonzales E."/>
            <person name="Havlak P."/>
            <person name="Hellsten U."/>
            <person name="Kuo D.H."/>
            <person name="Larsson T."/>
            <person name="Lv J."/>
            <person name="Arendt D."/>
            <person name="Savage R."/>
            <person name="Osoegawa K."/>
            <person name="de Jong P."/>
            <person name="Grimwood J."/>
            <person name="Chapman J.A."/>
            <person name="Shapiro H."/>
            <person name="Aerts A."/>
            <person name="Otillar R.P."/>
            <person name="Terry A.Y."/>
            <person name="Boore J.L."/>
            <person name="Grigoriev I.V."/>
            <person name="Lindberg D.R."/>
            <person name="Seaver E.C."/>
            <person name="Weisblat D.A."/>
            <person name="Putnam N.H."/>
            <person name="Rokhsar D.S."/>
        </authorList>
    </citation>
    <scope>NUCLEOTIDE SEQUENCE</scope>
</reference>
<dbReference type="EnsemblMetazoa" id="HelroT167690">
    <property type="protein sequence ID" value="HelroP167690"/>
    <property type="gene ID" value="HelroG167690"/>
</dbReference>
<dbReference type="InParanoid" id="T1EZP1"/>
<evidence type="ECO:0000313" key="1">
    <source>
        <dbReference type="EMBL" id="ESO09872.1"/>
    </source>
</evidence>
<keyword evidence="3" id="KW-1185">Reference proteome</keyword>
<reference evidence="2" key="3">
    <citation type="submission" date="2015-06" db="UniProtKB">
        <authorList>
            <consortium name="EnsemblMetazoa"/>
        </authorList>
    </citation>
    <scope>IDENTIFICATION</scope>
</reference>
<organism evidence="2 3">
    <name type="scientific">Helobdella robusta</name>
    <name type="common">Californian leech</name>
    <dbReference type="NCBI Taxonomy" id="6412"/>
    <lineage>
        <taxon>Eukaryota</taxon>
        <taxon>Metazoa</taxon>
        <taxon>Spiralia</taxon>
        <taxon>Lophotrochozoa</taxon>
        <taxon>Annelida</taxon>
        <taxon>Clitellata</taxon>
        <taxon>Hirudinea</taxon>
        <taxon>Rhynchobdellida</taxon>
        <taxon>Glossiphoniidae</taxon>
        <taxon>Helobdella</taxon>
    </lineage>
</organism>
<evidence type="ECO:0000313" key="2">
    <source>
        <dbReference type="EnsemblMetazoa" id="HelroP167690"/>
    </source>
</evidence>
<dbReference type="RefSeq" id="XP_009011686.1">
    <property type="nucleotide sequence ID" value="XM_009013438.1"/>
</dbReference>
<reference evidence="3" key="1">
    <citation type="submission" date="2012-12" db="EMBL/GenBank/DDBJ databases">
        <authorList>
            <person name="Hellsten U."/>
            <person name="Grimwood J."/>
            <person name="Chapman J.A."/>
            <person name="Shapiro H."/>
            <person name="Aerts A."/>
            <person name="Otillar R.P."/>
            <person name="Terry A.Y."/>
            <person name="Boore J.L."/>
            <person name="Simakov O."/>
            <person name="Marletaz F."/>
            <person name="Cho S.-J."/>
            <person name="Edsinger-Gonzales E."/>
            <person name="Havlak P."/>
            <person name="Kuo D.-H."/>
            <person name="Larsson T."/>
            <person name="Lv J."/>
            <person name="Arendt D."/>
            <person name="Savage R."/>
            <person name="Osoegawa K."/>
            <person name="de Jong P."/>
            <person name="Lindberg D.R."/>
            <person name="Seaver E.C."/>
            <person name="Weisblat D.A."/>
            <person name="Putnam N.H."/>
            <person name="Grigoriev I.V."/>
            <person name="Rokhsar D.S."/>
        </authorList>
    </citation>
    <scope>NUCLEOTIDE SEQUENCE</scope>
</reference>
<dbReference type="GeneID" id="20202041"/>
<dbReference type="Proteomes" id="UP000015101">
    <property type="component" value="Unassembled WGS sequence"/>
</dbReference>
<protein>
    <submittedName>
        <fullName evidence="1 2">Uncharacterized protein</fullName>
    </submittedName>
</protein>
<dbReference type="EMBL" id="AMQM01002831">
    <property type="status" value="NOT_ANNOTATED_CDS"/>
    <property type="molecule type" value="Genomic_DNA"/>
</dbReference>
<proteinExistence type="predicted"/>
<dbReference type="KEGG" id="hro:HELRODRAFT_167690"/>
<name>T1EZP1_HELRO</name>
<sequence length="205" mass="23565">MVAKTRFLSDRAFPPLLTVRARSSVQIKITNALGSDGLPDDISLSGIFVYTFKPKEISEPIHRAKNKNNKLMVPILKLTGFNDDQTENIALDTTEREMLQCLKKSDSIETEHESLSTRRDSLKELTLLNSSTELTNRNIAIQNQKKHSYTKEMIELEDGFQTLISSVFYAMFKKMFHSTVFEALQNYILQKIEWEIKTKTWPSIS</sequence>
<dbReference type="AlphaFoldDB" id="T1EZP1"/>
<dbReference type="CTD" id="20202041"/>